<keyword evidence="2" id="KW-1133">Transmembrane helix</keyword>
<dbReference type="AlphaFoldDB" id="A0A1A9A0I9"/>
<protein>
    <submittedName>
        <fullName evidence="3">WD40-like Beta Propeller Repeat</fullName>
    </submittedName>
</protein>
<dbReference type="InterPro" id="IPR011659">
    <property type="entry name" value="WD40"/>
</dbReference>
<evidence type="ECO:0000313" key="4">
    <source>
        <dbReference type="Proteomes" id="UP000199385"/>
    </source>
</evidence>
<accession>A0A1A9A0I9</accession>
<keyword evidence="2" id="KW-0472">Membrane</keyword>
<gene>
    <name evidence="3" type="ORF">GA0070611_4515</name>
</gene>
<proteinExistence type="predicted"/>
<feature type="transmembrane region" description="Helical" evidence="2">
    <location>
        <begin position="43"/>
        <end position="63"/>
    </location>
</feature>
<dbReference type="OrthoDB" id="3516511at2"/>
<organism evidence="3 4">
    <name type="scientific">Micromonospora auratinigra</name>
    <dbReference type="NCBI Taxonomy" id="261654"/>
    <lineage>
        <taxon>Bacteria</taxon>
        <taxon>Bacillati</taxon>
        <taxon>Actinomycetota</taxon>
        <taxon>Actinomycetes</taxon>
        <taxon>Micromonosporales</taxon>
        <taxon>Micromonosporaceae</taxon>
        <taxon>Micromonospora</taxon>
    </lineage>
</organism>
<name>A0A1A9A0I9_9ACTN</name>
<dbReference type="Gene3D" id="2.120.10.30">
    <property type="entry name" value="TolB, C-terminal domain"/>
    <property type="match status" value="1"/>
</dbReference>
<keyword evidence="4" id="KW-1185">Reference proteome</keyword>
<sequence>MSSGLDETLRAAVHELADEVGPAADLAGRAIGRGRRLRRRRRATVALGTLAAVVAVVLPFALLRPQPAARPTAPTTPAATASPTRLATPGANWTAGPLVLPGGWVVTRAQAKGGSGSGFLLDRARGRYVATDRYDGIYPAPTGSLVAVRDEARPRQVGLIDVSSGATHWYEVGRALSVPRWSPDGRRLLFTTYQLDHFGFIVMGTDGTRKTHRMTGYAGCSDYCDFTWSRDGREVVLPQTGGEHDEARRDARRGVQLFSADDGRPTRLVPIPGDPSGPWAWSPDGKLVVVQGREEPLLVETATGRTVNPLPSAEAVWVSDDRLLYRRPLGQGDFTLADPTGRELVRQPLPKELISLEVLIAPR</sequence>
<evidence type="ECO:0000256" key="2">
    <source>
        <dbReference type="SAM" id="Phobius"/>
    </source>
</evidence>
<dbReference type="RefSeq" id="WP_091667496.1">
    <property type="nucleotide sequence ID" value="NZ_LT594323.1"/>
</dbReference>
<dbReference type="PATRIC" id="fig|261654.4.peg.4577"/>
<feature type="region of interest" description="Disordered" evidence="1">
    <location>
        <begin position="67"/>
        <end position="87"/>
    </location>
</feature>
<dbReference type="EMBL" id="LT594323">
    <property type="protein sequence ID" value="SBT49710.1"/>
    <property type="molecule type" value="Genomic_DNA"/>
</dbReference>
<dbReference type="InterPro" id="IPR011042">
    <property type="entry name" value="6-blade_b-propeller_TolB-like"/>
</dbReference>
<evidence type="ECO:0000256" key="1">
    <source>
        <dbReference type="SAM" id="MobiDB-lite"/>
    </source>
</evidence>
<dbReference type="STRING" id="261654.GA0070611_4515"/>
<dbReference type="SUPFAM" id="SSF69304">
    <property type="entry name" value="Tricorn protease N-terminal domain"/>
    <property type="match status" value="1"/>
</dbReference>
<evidence type="ECO:0000313" key="3">
    <source>
        <dbReference type="EMBL" id="SBT49710.1"/>
    </source>
</evidence>
<dbReference type="Pfam" id="PF07676">
    <property type="entry name" value="PD40"/>
    <property type="match status" value="1"/>
</dbReference>
<dbReference type="Proteomes" id="UP000199385">
    <property type="component" value="Chromosome I"/>
</dbReference>
<reference evidence="4" key="1">
    <citation type="submission" date="2016-06" db="EMBL/GenBank/DDBJ databases">
        <authorList>
            <person name="Varghese N."/>
            <person name="Submissions Spin"/>
        </authorList>
    </citation>
    <scope>NUCLEOTIDE SEQUENCE [LARGE SCALE GENOMIC DNA]</scope>
    <source>
        <strain evidence="4">DSM 44815</strain>
    </source>
</reference>
<keyword evidence="2" id="KW-0812">Transmembrane</keyword>